<reference evidence="12" key="2">
    <citation type="submission" date="2020-08" db="EMBL/GenBank/DDBJ databases">
        <title>Plant Genome Project.</title>
        <authorList>
            <person name="Zhang R.-G."/>
        </authorList>
    </citation>
    <scope>NUCLEOTIDE SEQUENCE</scope>
    <source>
        <strain evidence="12">Huo1</strain>
        <tissue evidence="12">Leaf</tissue>
    </source>
</reference>
<dbReference type="InterPro" id="IPR001650">
    <property type="entry name" value="Helicase_C-like"/>
</dbReference>
<comment type="caution">
    <text evidence="12">The sequence shown here is derived from an EMBL/GenBank/DDBJ whole genome shotgun (WGS) entry which is preliminary data.</text>
</comment>
<reference evidence="12" key="1">
    <citation type="submission" date="2018-01" db="EMBL/GenBank/DDBJ databases">
        <authorList>
            <person name="Mao J.F."/>
        </authorList>
    </citation>
    <scope>NUCLEOTIDE SEQUENCE</scope>
    <source>
        <strain evidence="12">Huo1</strain>
        <tissue evidence="12">Leaf</tissue>
    </source>
</reference>
<evidence type="ECO:0000259" key="10">
    <source>
        <dbReference type="PROSITE" id="PS51192"/>
    </source>
</evidence>
<accession>A0A8X8WIJ4</accession>
<dbReference type="Pfam" id="PF00397">
    <property type="entry name" value="WW"/>
    <property type="match status" value="1"/>
</dbReference>
<keyword evidence="2 7" id="KW-0547">Nucleotide-binding</keyword>
<proteinExistence type="inferred from homology"/>
<feature type="compositionally biased region" description="Basic and acidic residues" evidence="8">
    <location>
        <begin position="700"/>
        <end position="713"/>
    </location>
</feature>
<evidence type="ECO:0000256" key="3">
    <source>
        <dbReference type="ARBA" id="ARBA00022801"/>
    </source>
</evidence>
<dbReference type="SUPFAM" id="SSF52540">
    <property type="entry name" value="P-loop containing nucleoside triphosphate hydrolases"/>
    <property type="match status" value="1"/>
</dbReference>
<dbReference type="SMART" id="SM00490">
    <property type="entry name" value="HELICc"/>
    <property type="match status" value="1"/>
</dbReference>
<dbReference type="GO" id="GO:0003724">
    <property type="term" value="F:RNA helicase activity"/>
    <property type="evidence" value="ECO:0007669"/>
    <property type="project" value="UniProtKB-EC"/>
</dbReference>
<feature type="compositionally biased region" description="Polar residues" evidence="8">
    <location>
        <begin position="655"/>
        <end position="680"/>
    </location>
</feature>
<dbReference type="PROSITE" id="PS51194">
    <property type="entry name" value="HELICASE_CTER"/>
    <property type="match status" value="1"/>
</dbReference>
<evidence type="ECO:0000313" key="12">
    <source>
        <dbReference type="EMBL" id="KAG6395940.1"/>
    </source>
</evidence>
<evidence type="ECO:0000259" key="9">
    <source>
        <dbReference type="PROSITE" id="PS50020"/>
    </source>
</evidence>
<evidence type="ECO:0000256" key="2">
    <source>
        <dbReference type="ARBA" id="ARBA00022741"/>
    </source>
</evidence>
<feature type="compositionally biased region" description="Gly residues" evidence="8">
    <location>
        <begin position="609"/>
        <end position="623"/>
    </location>
</feature>
<evidence type="ECO:0000256" key="6">
    <source>
        <dbReference type="ARBA" id="ARBA00022884"/>
    </source>
</evidence>
<dbReference type="AlphaFoldDB" id="A0A8X8WIJ4"/>
<feature type="region of interest" description="Disordered" evidence="8">
    <location>
        <begin position="587"/>
        <end position="728"/>
    </location>
</feature>
<gene>
    <name evidence="12" type="ORF">SASPL_142073</name>
</gene>
<dbReference type="CDD" id="cd18787">
    <property type="entry name" value="SF2_C_DEAD"/>
    <property type="match status" value="1"/>
</dbReference>
<dbReference type="InterPro" id="IPR011545">
    <property type="entry name" value="DEAD/DEAH_box_helicase_dom"/>
</dbReference>
<dbReference type="Gene3D" id="3.40.50.300">
    <property type="entry name" value="P-loop containing nucleotide triphosphate hydrolases"/>
    <property type="match status" value="2"/>
</dbReference>
<feature type="compositionally biased region" description="Polar residues" evidence="8">
    <location>
        <begin position="53"/>
        <end position="77"/>
    </location>
</feature>
<dbReference type="CDD" id="cd00201">
    <property type="entry name" value="WW"/>
    <property type="match status" value="1"/>
</dbReference>
<dbReference type="FunFam" id="3.40.50.300:FF:000008">
    <property type="entry name" value="ATP-dependent RNA helicase RhlB"/>
    <property type="match status" value="1"/>
</dbReference>
<dbReference type="PROSITE" id="PS51192">
    <property type="entry name" value="HELICASE_ATP_BIND_1"/>
    <property type="match status" value="1"/>
</dbReference>
<dbReference type="SMART" id="SM00487">
    <property type="entry name" value="DEXDc"/>
    <property type="match status" value="1"/>
</dbReference>
<feature type="compositionally biased region" description="Polar residues" evidence="8">
    <location>
        <begin position="714"/>
        <end position="728"/>
    </location>
</feature>
<dbReference type="InterPro" id="IPR027417">
    <property type="entry name" value="P-loop_NTPase"/>
</dbReference>
<protein>
    <recommendedName>
        <fullName evidence="1">RNA helicase</fullName>
        <ecNumber evidence="1">3.6.4.13</ecNumber>
    </recommendedName>
</protein>
<dbReference type="PROSITE" id="PS01159">
    <property type="entry name" value="WW_DOMAIN_1"/>
    <property type="match status" value="1"/>
</dbReference>
<dbReference type="SUPFAM" id="SSF51045">
    <property type="entry name" value="WW domain"/>
    <property type="match status" value="1"/>
</dbReference>
<dbReference type="EC" id="3.6.4.13" evidence="1"/>
<feature type="region of interest" description="Disordered" evidence="8">
    <location>
        <begin position="52"/>
        <end position="92"/>
    </location>
</feature>
<dbReference type="InterPro" id="IPR000629">
    <property type="entry name" value="RNA-helicase_DEAD-box_CS"/>
</dbReference>
<dbReference type="Gene3D" id="2.20.70.10">
    <property type="match status" value="1"/>
</dbReference>
<name>A0A8X8WIJ4_SALSN</name>
<dbReference type="GO" id="GO:0016787">
    <property type="term" value="F:hydrolase activity"/>
    <property type="evidence" value="ECO:0007669"/>
    <property type="project" value="UniProtKB-KW"/>
</dbReference>
<evidence type="ECO:0000256" key="4">
    <source>
        <dbReference type="ARBA" id="ARBA00022806"/>
    </source>
</evidence>
<feature type="domain" description="Helicase ATP-binding" evidence="10">
    <location>
        <begin position="247"/>
        <end position="421"/>
    </location>
</feature>
<feature type="domain" description="Helicase C-terminal" evidence="11">
    <location>
        <begin position="450"/>
        <end position="594"/>
    </location>
</feature>
<dbReference type="InterPro" id="IPR036020">
    <property type="entry name" value="WW_dom_sf"/>
</dbReference>
<dbReference type="InterPro" id="IPR014001">
    <property type="entry name" value="Helicase_ATP-bd"/>
</dbReference>
<keyword evidence="6" id="KW-0694">RNA-binding</keyword>
<dbReference type="PROSITE" id="PS50020">
    <property type="entry name" value="WW_DOMAIN_2"/>
    <property type="match status" value="1"/>
</dbReference>
<dbReference type="Pfam" id="PF00271">
    <property type="entry name" value="Helicase_C"/>
    <property type="match status" value="1"/>
</dbReference>
<dbReference type="EMBL" id="PNBA02000016">
    <property type="protein sequence ID" value="KAG6395940.1"/>
    <property type="molecule type" value="Genomic_DNA"/>
</dbReference>
<evidence type="ECO:0000256" key="8">
    <source>
        <dbReference type="SAM" id="MobiDB-lite"/>
    </source>
</evidence>
<comment type="similarity">
    <text evidence="7">Belongs to the DEAD box helicase family.</text>
</comment>
<dbReference type="Proteomes" id="UP000298416">
    <property type="component" value="Unassembled WGS sequence"/>
</dbReference>
<keyword evidence="3 7" id="KW-0378">Hydrolase</keyword>
<keyword evidence="5 7" id="KW-0067">ATP-binding</keyword>
<dbReference type="Pfam" id="PF00270">
    <property type="entry name" value="DEAD"/>
    <property type="match status" value="1"/>
</dbReference>
<dbReference type="GO" id="GO:0005524">
    <property type="term" value="F:ATP binding"/>
    <property type="evidence" value="ECO:0007669"/>
    <property type="project" value="UniProtKB-KW"/>
</dbReference>
<dbReference type="InterPro" id="IPR001202">
    <property type="entry name" value="WW_dom"/>
</dbReference>
<dbReference type="GO" id="GO:0003723">
    <property type="term" value="F:RNA binding"/>
    <property type="evidence" value="ECO:0007669"/>
    <property type="project" value="UniProtKB-KW"/>
</dbReference>
<evidence type="ECO:0000259" key="11">
    <source>
        <dbReference type="PROSITE" id="PS51194"/>
    </source>
</evidence>
<dbReference type="SMART" id="SM00456">
    <property type="entry name" value="WW"/>
    <property type="match status" value="1"/>
</dbReference>
<feature type="compositionally biased region" description="Basic residues" evidence="8">
    <location>
        <begin position="683"/>
        <end position="693"/>
    </location>
</feature>
<dbReference type="PROSITE" id="PS00039">
    <property type="entry name" value="DEAD_ATP_HELICASE"/>
    <property type="match status" value="1"/>
</dbReference>
<evidence type="ECO:0000313" key="13">
    <source>
        <dbReference type="Proteomes" id="UP000298416"/>
    </source>
</evidence>
<evidence type="ECO:0000256" key="7">
    <source>
        <dbReference type="RuleBase" id="RU000492"/>
    </source>
</evidence>
<feature type="domain" description="WW" evidence="9">
    <location>
        <begin position="15"/>
        <end position="49"/>
    </location>
</feature>
<evidence type="ECO:0000256" key="5">
    <source>
        <dbReference type="ARBA" id="ARBA00022840"/>
    </source>
</evidence>
<evidence type="ECO:0000256" key="1">
    <source>
        <dbReference type="ARBA" id="ARBA00012552"/>
    </source>
</evidence>
<sequence length="728" mass="79923">MAAAAAGISYAPEDPALPKPWKGLVDDKTGYVYYWNPETNITQYEKPVVPGHTSYTPAHKSLSSSVQKSPQGRYNANDNDDRYPRASNGSTKASVPVAYQDVTNRSDYSQIDVEVKASVGYGPLTSNGAEGMVSAEAYRRRHEISVTGDNVPPPFTSFEATGFASEILREVRYLLQEEPNVVRCASLGLHVFGAPLLMDQSICVLLIACFCKQCPTLGRMMLLIFFTTCLVQHAGFSSPTPIQAQSWPIAIKGRDIVAIAKTGSGKTLGYLIPGFIHLKQRRNNPRLGPTVLVLSPTRELATQIQDEAVKFGRSSNISCTCLYGGAPKGPQLRDIDRGVDVVVATPGRLNDILEMRRISLQQVSYLVLDEADRMLDMGFEPQIRKIVAEVPVRRQTLMYTATWPKEVRRIASDLLVSPVQVNIGNVDELVANKAITQHVEVLSPMDKRRRLEQILRSQEPGSKIIIFCSTKKMCDQLAGNLTRQFGAAAIHGDKSQGERDYVLNQFRTGRSPVLVATDVAARGLDIKDIRVVLNYDFPTGVEDYVHRIGRTGRAGATGVAYTFFCEQDAKHASELIKLLEGASQRVPSELRDMASRGGGMGRTRRQWGSGPGGRDGGRGGGRFGSTQSGRDGGRGGWGMPSSQDRAGGRDRHVNGFSNGYDTNGTGSFHQRSFHENTITAPKSRGRSRSRSPRKISGWGEKPRSRSRSMERFPSKSTRPSSYGNKDYK</sequence>
<dbReference type="PANTHER" id="PTHR47958">
    <property type="entry name" value="ATP-DEPENDENT RNA HELICASE DBP3"/>
    <property type="match status" value="1"/>
</dbReference>
<keyword evidence="4 7" id="KW-0347">Helicase</keyword>
<keyword evidence="13" id="KW-1185">Reference proteome</keyword>
<organism evidence="12">
    <name type="scientific">Salvia splendens</name>
    <name type="common">Scarlet sage</name>
    <dbReference type="NCBI Taxonomy" id="180675"/>
    <lineage>
        <taxon>Eukaryota</taxon>
        <taxon>Viridiplantae</taxon>
        <taxon>Streptophyta</taxon>
        <taxon>Embryophyta</taxon>
        <taxon>Tracheophyta</taxon>
        <taxon>Spermatophyta</taxon>
        <taxon>Magnoliopsida</taxon>
        <taxon>eudicotyledons</taxon>
        <taxon>Gunneridae</taxon>
        <taxon>Pentapetalae</taxon>
        <taxon>asterids</taxon>
        <taxon>lamiids</taxon>
        <taxon>Lamiales</taxon>
        <taxon>Lamiaceae</taxon>
        <taxon>Nepetoideae</taxon>
        <taxon>Mentheae</taxon>
        <taxon>Salviinae</taxon>
        <taxon>Salvia</taxon>
        <taxon>Salvia subgen. Calosphace</taxon>
        <taxon>core Calosphace</taxon>
    </lineage>
</organism>